<dbReference type="Proteomes" id="UP000256913">
    <property type="component" value="Unassembled WGS sequence"/>
</dbReference>
<dbReference type="SUPFAM" id="SSF51735">
    <property type="entry name" value="NAD(P)-binding Rossmann-fold domains"/>
    <property type="match status" value="1"/>
</dbReference>
<dbReference type="OrthoDB" id="9771302at2"/>
<dbReference type="InterPro" id="IPR036291">
    <property type="entry name" value="NAD(P)-bd_dom_sf"/>
</dbReference>
<evidence type="ECO:0000259" key="1">
    <source>
        <dbReference type="Pfam" id="PF13460"/>
    </source>
</evidence>
<dbReference type="PANTHER" id="PTHR12126:SF11">
    <property type="entry name" value="NADH DEHYDROGENASE [UBIQUINONE] 1 ALPHA SUBCOMPLEX SUBUNIT 9, MITOCHONDRIAL"/>
    <property type="match status" value="1"/>
</dbReference>
<dbReference type="EMBL" id="QUMQ01000001">
    <property type="protein sequence ID" value="REF94548.1"/>
    <property type="molecule type" value="Genomic_DNA"/>
</dbReference>
<dbReference type="AlphaFoldDB" id="A0A3D9ZAW4"/>
<dbReference type="RefSeq" id="WP_116066344.1">
    <property type="nucleotide sequence ID" value="NZ_BONB01000053.1"/>
</dbReference>
<accession>A0A3D9ZAW4</accession>
<gene>
    <name evidence="2" type="ORF">DFJ67_0486</name>
</gene>
<protein>
    <submittedName>
        <fullName evidence="2">Uncharacterized protein YbjT (DUF2867 family)</fullName>
    </submittedName>
</protein>
<dbReference type="InterPro" id="IPR016040">
    <property type="entry name" value="NAD(P)-bd_dom"/>
</dbReference>
<keyword evidence="3" id="KW-1185">Reference proteome</keyword>
<dbReference type="GO" id="GO:0044877">
    <property type="term" value="F:protein-containing complex binding"/>
    <property type="evidence" value="ECO:0007669"/>
    <property type="project" value="TreeGrafter"/>
</dbReference>
<dbReference type="Pfam" id="PF13460">
    <property type="entry name" value="NAD_binding_10"/>
    <property type="match status" value="1"/>
</dbReference>
<organism evidence="2 3">
    <name type="scientific">Asanoa ferruginea</name>
    <dbReference type="NCBI Taxonomy" id="53367"/>
    <lineage>
        <taxon>Bacteria</taxon>
        <taxon>Bacillati</taxon>
        <taxon>Actinomycetota</taxon>
        <taxon>Actinomycetes</taxon>
        <taxon>Micromonosporales</taxon>
        <taxon>Micromonosporaceae</taxon>
        <taxon>Asanoa</taxon>
    </lineage>
</organism>
<comment type="caution">
    <text evidence="2">The sequence shown here is derived from an EMBL/GenBank/DDBJ whole genome shotgun (WGS) entry which is preliminary data.</text>
</comment>
<proteinExistence type="predicted"/>
<name>A0A3D9ZAW4_9ACTN</name>
<dbReference type="PANTHER" id="PTHR12126">
    <property type="entry name" value="NADH-UBIQUINONE OXIDOREDUCTASE 39 KDA SUBUNIT-RELATED"/>
    <property type="match status" value="1"/>
</dbReference>
<sequence>MRVLVIGGSGVVGRPTANALVQRGHQVAILTRSGTAGPAGTEALRGDLTTGAGLEMALAGVDCVVDCANVTTLSKATAVRYFTDTTTRLGRLAEAAGVKHHVVLSIVGIDKIPYGYYVAKLAQEKAVLDGPVPSTILRVTQFHEFAGQIMAQSSFGRFAIVPKAVTQPIAASEVGLALAEVVDDGPRGRVPDIGGPRVEYLPDLARQFVRHRGERKTVIAVKLPGKAGRGMNGPDQLPGPGAVLRGPTFADWLADQ</sequence>
<feature type="domain" description="NAD(P)-binding" evidence="1">
    <location>
        <begin position="7"/>
        <end position="144"/>
    </location>
</feature>
<evidence type="ECO:0000313" key="2">
    <source>
        <dbReference type="EMBL" id="REF94548.1"/>
    </source>
</evidence>
<dbReference type="InterPro" id="IPR051207">
    <property type="entry name" value="ComplexI_NDUFA9_subunit"/>
</dbReference>
<reference evidence="2 3" key="1">
    <citation type="submission" date="2018-08" db="EMBL/GenBank/DDBJ databases">
        <title>Sequencing the genomes of 1000 actinobacteria strains.</title>
        <authorList>
            <person name="Klenk H.-P."/>
        </authorList>
    </citation>
    <scope>NUCLEOTIDE SEQUENCE [LARGE SCALE GENOMIC DNA]</scope>
    <source>
        <strain evidence="2 3">DSM 44099</strain>
    </source>
</reference>
<dbReference type="Gene3D" id="3.40.50.720">
    <property type="entry name" value="NAD(P)-binding Rossmann-like Domain"/>
    <property type="match status" value="1"/>
</dbReference>
<evidence type="ECO:0000313" key="3">
    <source>
        <dbReference type="Proteomes" id="UP000256913"/>
    </source>
</evidence>